<sequence length="675" mass="76855">MKKIELIFIKLRNFKGISKLDVDLKRENARIYGDNATGKTTVFDAFLWLLFDKDSNNDSKFALQTLTGSGLKVHNLEHTVEGTFLVDGNEVQLKKIYKEKWTKKRGQAHKEFGGYTTDHFVDDVPVNKKEYVAKVESIVQEDVFKLLTSPTYFNENVKWQERRNILLAVCGDISDEDVIASDSTLAKLNDVLSGKSIEDMKKIIASRKKHINDELEKIPVRIDEIHKMIPEVQVDDAALKAKVEKLEMEINGLKDQRYHVTNGSAVLDMQHKLKELEMQLADFKRTFETDSKQEVYKLQTRIQELQGNVQIIKSDIRMNDLDKNDAEREIKTMMDGISNNEQIMNELRKEYAQVKATEFTYEDNCECPTCKQSLPAEQLESARAEALAQFNENKTAKLAEISSKGKSLASHNEHFNEQVQAINDKLATVIISKSEELNEKLSSAEKELTKFNERLQHAQSAVPDVTTADQYKHLTAQITSINEGITKAKLNANEIVADIDANIRQLEEERRTINAELGQLANAENQRKRITELEAEQQRLAAEYEVLEGNLFLIETFTRKKVEMLTERINSKFKYARFKLFEEQVNGGLNEVCETLYEGVPYGSGLNNAAKINVGLDIINTLSEHYGILAPIFVDNAEAVTKFIDVDAQLISLVVSEKDKQLRVELDPIELKEAI</sequence>
<dbReference type="SUPFAM" id="SSF140478">
    <property type="entry name" value="LemA-like"/>
    <property type="match status" value="1"/>
</dbReference>
<accession>A0ABR8XYX5</accession>
<evidence type="ECO:0000256" key="1">
    <source>
        <dbReference type="SAM" id="Coils"/>
    </source>
</evidence>
<keyword evidence="1" id="KW-0175">Coiled coil</keyword>
<comment type="caution">
    <text evidence="2">The sequence shown here is derived from an EMBL/GenBank/DDBJ whole genome shotgun (WGS) entry which is preliminary data.</text>
</comment>
<dbReference type="InterPro" id="IPR023353">
    <property type="entry name" value="LemA-like_dom_sf"/>
</dbReference>
<dbReference type="SUPFAM" id="SSF52540">
    <property type="entry name" value="P-loop containing nucleoside triphosphate hydrolases"/>
    <property type="match status" value="1"/>
</dbReference>
<dbReference type="InterPro" id="IPR027417">
    <property type="entry name" value="P-loop_NTPase"/>
</dbReference>
<dbReference type="Gene3D" id="3.40.50.300">
    <property type="entry name" value="P-loop containing nucleotide triphosphate hydrolases"/>
    <property type="match status" value="1"/>
</dbReference>
<feature type="coiled-coil region" evidence="1">
    <location>
        <begin position="489"/>
        <end position="550"/>
    </location>
</feature>
<gene>
    <name evidence="2" type="ORF">H9635_10225</name>
</gene>
<proteinExistence type="predicted"/>
<dbReference type="PANTHER" id="PTHR32182">
    <property type="entry name" value="DNA REPLICATION AND REPAIR PROTEIN RECF"/>
    <property type="match status" value="1"/>
</dbReference>
<keyword evidence="3" id="KW-1185">Reference proteome</keyword>
<dbReference type="Gene3D" id="1.10.287.510">
    <property type="entry name" value="Helix hairpin bin"/>
    <property type="match status" value="1"/>
</dbReference>
<protein>
    <submittedName>
        <fullName evidence="2">AAA family ATPase</fullName>
    </submittedName>
</protein>
<dbReference type="EMBL" id="JACSPZ010000004">
    <property type="protein sequence ID" value="MBD8037122.1"/>
    <property type="molecule type" value="Genomic_DNA"/>
</dbReference>
<dbReference type="PANTHER" id="PTHR32182:SF22">
    <property type="entry name" value="ATP-DEPENDENT ENDONUCLEASE, OLD FAMILY-RELATED"/>
    <property type="match status" value="1"/>
</dbReference>
<dbReference type="RefSeq" id="WP_191700192.1">
    <property type="nucleotide sequence ID" value="NZ_JACSPZ010000004.1"/>
</dbReference>
<feature type="coiled-coil region" evidence="1">
    <location>
        <begin position="434"/>
        <end position="461"/>
    </location>
</feature>
<name>A0ABR8XYX5_9BACL</name>
<evidence type="ECO:0000313" key="2">
    <source>
        <dbReference type="EMBL" id="MBD8037122.1"/>
    </source>
</evidence>
<dbReference type="Proteomes" id="UP000619101">
    <property type="component" value="Unassembled WGS sequence"/>
</dbReference>
<reference evidence="2 3" key="1">
    <citation type="submission" date="2020-08" db="EMBL/GenBank/DDBJ databases">
        <title>A Genomic Blueprint of the Chicken Gut Microbiome.</title>
        <authorList>
            <person name="Gilroy R."/>
            <person name="Ravi A."/>
            <person name="Getino M."/>
            <person name="Pursley I."/>
            <person name="Horton D.L."/>
            <person name="Alikhan N.-F."/>
            <person name="Baker D."/>
            <person name="Gharbi K."/>
            <person name="Hall N."/>
            <person name="Watson M."/>
            <person name="Adriaenssens E.M."/>
            <person name="Foster-Nyarko E."/>
            <person name="Jarju S."/>
            <person name="Secka A."/>
            <person name="Antonio M."/>
            <person name="Oren A."/>
            <person name="Chaudhuri R."/>
            <person name="La Ragione R.M."/>
            <person name="Hildebrand F."/>
            <person name="Pallen M.J."/>
        </authorList>
    </citation>
    <scope>NUCLEOTIDE SEQUENCE [LARGE SCALE GENOMIC DNA]</scope>
    <source>
        <strain evidence="2 3">A46</strain>
    </source>
</reference>
<organism evidence="2 3">
    <name type="scientific">Solibacillus faecavium</name>
    <dbReference type="NCBI Taxonomy" id="2762221"/>
    <lineage>
        <taxon>Bacteria</taxon>
        <taxon>Bacillati</taxon>
        <taxon>Bacillota</taxon>
        <taxon>Bacilli</taxon>
        <taxon>Bacillales</taxon>
        <taxon>Caryophanaceae</taxon>
        <taxon>Solibacillus</taxon>
    </lineage>
</organism>
<feature type="coiled-coil region" evidence="1">
    <location>
        <begin position="236"/>
        <end position="293"/>
    </location>
</feature>
<evidence type="ECO:0000313" key="3">
    <source>
        <dbReference type="Proteomes" id="UP000619101"/>
    </source>
</evidence>